<protein>
    <submittedName>
        <fullName evidence="1">11597_t:CDS:1</fullName>
    </submittedName>
</protein>
<evidence type="ECO:0000313" key="2">
    <source>
        <dbReference type="Proteomes" id="UP000789860"/>
    </source>
</evidence>
<gene>
    <name evidence="1" type="ORF">SCALOS_LOCUS995</name>
</gene>
<sequence>MLSSRFSCCARLIRDKKPSSVFTISTRAFITSWAHIPQGPPDAILGITDAYKKDVHPKKMNLGVGAYRDDNGKPYVLNAVRKAEKKVTQDQLDKEYLPITGLSSFTKEAALLAYGKDSEPLQEGLIYFPTPTWGNHGAVFRDSGFEIGQYRYFDKSTNGLDFEGFVDDIKNAPKNSIFLLHACAHNPTGVDPTPQQWDQISTIIKERGHFPFFDMAYQGFASGDINRDAYAIRKFVADGHRIALSQSFAKNMGLYGERIGAFSLITESLKEKAAVDSQLKLVIRPMYSNPPINGARIASYVLSDPELYQEWQAFQYIFYDYL</sequence>
<organism evidence="1 2">
    <name type="scientific">Scutellospora calospora</name>
    <dbReference type="NCBI Taxonomy" id="85575"/>
    <lineage>
        <taxon>Eukaryota</taxon>
        <taxon>Fungi</taxon>
        <taxon>Fungi incertae sedis</taxon>
        <taxon>Mucoromycota</taxon>
        <taxon>Glomeromycotina</taxon>
        <taxon>Glomeromycetes</taxon>
        <taxon>Diversisporales</taxon>
        <taxon>Gigasporaceae</taxon>
        <taxon>Scutellospora</taxon>
    </lineage>
</organism>
<comment type="caution">
    <text evidence="1">The sequence shown here is derived from an EMBL/GenBank/DDBJ whole genome shotgun (WGS) entry which is preliminary data.</text>
</comment>
<keyword evidence="2" id="KW-1185">Reference proteome</keyword>
<name>A0ACA9K3D1_9GLOM</name>
<dbReference type="EMBL" id="CAJVPM010000573">
    <property type="protein sequence ID" value="CAG8447186.1"/>
    <property type="molecule type" value="Genomic_DNA"/>
</dbReference>
<accession>A0ACA9K3D1</accession>
<dbReference type="Proteomes" id="UP000789860">
    <property type="component" value="Unassembled WGS sequence"/>
</dbReference>
<evidence type="ECO:0000313" key="1">
    <source>
        <dbReference type="EMBL" id="CAG8447186.1"/>
    </source>
</evidence>
<proteinExistence type="predicted"/>
<reference evidence="1" key="1">
    <citation type="submission" date="2021-06" db="EMBL/GenBank/DDBJ databases">
        <authorList>
            <person name="Kallberg Y."/>
            <person name="Tangrot J."/>
            <person name="Rosling A."/>
        </authorList>
    </citation>
    <scope>NUCLEOTIDE SEQUENCE</scope>
    <source>
        <strain evidence="1">AU212A</strain>
    </source>
</reference>